<dbReference type="GO" id="GO:0003677">
    <property type="term" value="F:DNA binding"/>
    <property type="evidence" value="ECO:0007669"/>
    <property type="project" value="UniProtKB-KW"/>
</dbReference>
<dbReference type="InterPro" id="IPR000843">
    <property type="entry name" value="HTH_LacI"/>
</dbReference>
<proteinExistence type="predicted"/>
<comment type="caution">
    <text evidence="3">The sequence shown here is derived from an EMBL/GenBank/DDBJ whole genome shotgun (WGS) entry which is preliminary data.</text>
</comment>
<accession>A0ABW3CEX3</accession>
<dbReference type="SUPFAM" id="SSF47413">
    <property type="entry name" value="lambda repressor-like DNA-binding domains"/>
    <property type="match status" value="1"/>
</dbReference>
<keyword evidence="4" id="KW-1185">Reference proteome</keyword>
<keyword evidence="3" id="KW-0238">DNA-binding</keyword>
<evidence type="ECO:0000313" key="3">
    <source>
        <dbReference type="EMBL" id="MFD0853064.1"/>
    </source>
</evidence>
<dbReference type="PROSITE" id="PS50932">
    <property type="entry name" value="HTH_LACI_2"/>
    <property type="match status" value="1"/>
</dbReference>
<organism evidence="3 4">
    <name type="scientific">Actinomadura adrarensis</name>
    <dbReference type="NCBI Taxonomy" id="1819600"/>
    <lineage>
        <taxon>Bacteria</taxon>
        <taxon>Bacillati</taxon>
        <taxon>Actinomycetota</taxon>
        <taxon>Actinomycetes</taxon>
        <taxon>Streptosporangiales</taxon>
        <taxon>Thermomonosporaceae</taxon>
        <taxon>Actinomadura</taxon>
    </lineage>
</organism>
<feature type="non-terminal residue" evidence="3">
    <location>
        <position position="52"/>
    </location>
</feature>
<dbReference type="Proteomes" id="UP001597083">
    <property type="component" value="Unassembled WGS sequence"/>
</dbReference>
<evidence type="ECO:0000256" key="1">
    <source>
        <dbReference type="SAM" id="MobiDB-lite"/>
    </source>
</evidence>
<protein>
    <submittedName>
        <fullName evidence="3">LacI family DNA-binding transcriptional regulator</fullName>
    </submittedName>
</protein>
<gene>
    <name evidence="3" type="ORF">ACFQ07_12565</name>
</gene>
<dbReference type="Gene3D" id="1.10.260.40">
    <property type="entry name" value="lambda repressor-like DNA-binding domains"/>
    <property type="match status" value="1"/>
</dbReference>
<dbReference type="PRINTS" id="PR00036">
    <property type="entry name" value="HTHLACI"/>
</dbReference>
<evidence type="ECO:0000259" key="2">
    <source>
        <dbReference type="PROSITE" id="PS50932"/>
    </source>
</evidence>
<feature type="domain" description="HTH lacI-type" evidence="2">
    <location>
        <begin position="28"/>
        <end position="52"/>
    </location>
</feature>
<feature type="region of interest" description="Disordered" evidence="1">
    <location>
        <begin position="1"/>
        <end position="25"/>
    </location>
</feature>
<reference evidence="4" key="1">
    <citation type="journal article" date="2019" name="Int. J. Syst. Evol. Microbiol.">
        <title>The Global Catalogue of Microorganisms (GCM) 10K type strain sequencing project: providing services to taxonomists for standard genome sequencing and annotation.</title>
        <authorList>
            <consortium name="The Broad Institute Genomics Platform"/>
            <consortium name="The Broad Institute Genome Sequencing Center for Infectious Disease"/>
            <person name="Wu L."/>
            <person name="Ma J."/>
        </authorList>
    </citation>
    <scope>NUCLEOTIDE SEQUENCE [LARGE SCALE GENOMIC DNA]</scope>
    <source>
        <strain evidence="4">JCM 31696</strain>
    </source>
</reference>
<dbReference type="Pfam" id="PF00356">
    <property type="entry name" value="LacI"/>
    <property type="match status" value="1"/>
</dbReference>
<evidence type="ECO:0000313" key="4">
    <source>
        <dbReference type="Proteomes" id="UP001597083"/>
    </source>
</evidence>
<dbReference type="EMBL" id="JBHTIR010001856">
    <property type="protein sequence ID" value="MFD0853064.1"/>
    <property type="molecule type" value="Genomic_DNA"/>
</dbReference>
<dbReference type="InterPro" id="IPR010982">
    <property type="entry name" value="Lambda_DNA-bd_dom_sf"/>
</dbReference>
<name>A0ABW3CEX3_9ACTN</name>
<sequence length="52" mass="5363">METFPWNGGRERMPPTPGGGRMAERRSATIKDVAAAAGVGIATVSRVFSGTG</sequence>